<feature type="domain" description="Peptidase M12B propeptide" evidence="3">
    <location>
        <begin position="41"/>
        <end position="112"/>
    </location>
</feature>
<dbReference type="GO" id="GO:0009897">
    <property type="term" value="C:external side of plasma membrane"/>
    <property type="evidence" value="ECO:0007669"/>
    <property type="project" value="TreeGrafter"/>
</dbReference>
<dbReference type="GO" id="GO:1990913">
    <property type="term" value="C:sperm head plasma membrane"/>
    <property type="evidence" value="ECO:0007669"/>
    <property type="project" value="TreeGrafter"/>
</dbReference>
<protein>
    <recommendedName>
        <fullName evidence="3">Peptidase M12B propeptide domain-containing protein</fullName>
    </recommendedName>
</protein>
<organism evidence="4 5">
    <name type="scientific">Marmota marmota marmota</name>
    <name type="common">Alpine marmot</name>
    <dbReference type="NCBI Taxonomy" id="9994"/>
    <lineage>
        <taxon>Eukaryota</taxon>
        <taxon>Metazoa</taxon>
        <taxon>Chordata</taxon>
        <taxon>Craniata</taxon>
        <taxon>Vertebrata</taxon>
        <taxon>Euteleostomi</taxon>
        <taxon>Mammalia</taxon>
        <taxon>Eutheria</taxon>
        <taxon>Euarchontoglires</taxon>
        <taxon>Glires</taxon>
        <taxon>Rodentia</taxon>
        <taxon>Sciuromorpha</taxon>
        <taxon>Sciuridae</taxon>
        <taxon>Xerinae</taxon>
        <taxon>Marmotini</taxon>
        <taxon>Marmota</taxon>
    </lineage>
</organism>
<evidence type="ECO:0000259" key="3">
    <source>
        <dbReference type="Pfam" id="PF01562"/>
    </source>
</evidence>
<feature type="signal peptide" evidence="2">
    <location>
        <begin position="1"/>
        <end position="31"/>
    </location>
</feature>
<dbReference type="AlphaFoldDB" id="A0A8C5ZMF6"/>
<evidence type="ECO:0000256" key="1">
    <source>
        <dbReference type="ARBA" id="ARBA00023157"/>
    </source>
</evidence>
<dbReference type="PANTHER" id="PTHR11905">
    <property type="entry name" value="ADAM A DISINTEGRIN AND METALLOPROTEASE DOMAIN"/>
    <property type="match status" value="1"/>
</dbReference>
<evidence type="ECO:0000313" key="4">
    <source>
        <dbReference type="Ensembl" id="ENSMMMP00000016943.1"/>
    </source>
</evidence>
<dbReference type="InterPro" id="IPR002870">
    <property type="entry name" value="Peptidase_M12B_N"/>
</dbReference>
<reference evidence="4" key="1">
    <citation type="submission" date="2025-08" db="UniProtKB">
        <authorList>
            <consortium name="Ensembl"/>
        </authorList>
    </citation>
    <scope>IDENTIFICATION</scope>
</reference>
<feature type="chain" id="PRO_5034863140" description="Peptidase M12B propeptide domain-containing protein" evidence="2">
    <location>
        <begin position="32"/>
        <end position="302"/>
    </location>
</feature>
<accession>A0A8C5ZMF6</accession>
<dbReference type="Pfam" id="PF01562">
    <property type="entry name" value="Pep_M12B_propep"/>
    <property type="match status" value="1"/>
</dbReference>
<keyword evidence="1" id="KW-1015">Disulfide bond</keyword>
<dbReference type="SUPFAM" id="SSF55486">
    <property type="entry name" value="Metalloproteases ('zincins'), catalytic domain"/>
    <property type="match status" value="1"/>
</dbReference>
<name>A0A8C5ZMF6_MARMA</name>
<proteinExistence type="predicted"/>
<dbReference type="Ensembl" id="ENSMMMT00000019287.1">
    <property type="protein sequence ID" value="ENSMMMP00000016943.1"/>
    <property type="gene ID" value="ENSMMMG00000015068.1"/>
</dbReference>
<evidence type="ECO:0000313" key="5">
    <source>
        <dbReference type="Proteomes" id="UP000694407"/>
    </source>
</evidence>
<dbReference type="GeneTree" id="ENSGT00940000161933"/>
<dbReference type="PANTHER" id="PTHR11905:SF167">
    <property type="entry name" value="A DISINTEGRIN AND METALLOPEPTIDASE DOMAIN 4-RELATED"/>
    <property type="match status" value="1"/>
</dbReference>
<reference evidence="4" key="2">
    <citation type="submission" date="2025-09" db="UniProtKB">
        <authorList>
            <consortium name="Ensembl"/>
        </authorList>
    </citation>
    <scope>IDENTIFICATION</scope>
</reference>
<evidence type="ECO:0000256" key="2">
    <source>
        <dbReference type="SAM" id="SignalP"/>
    </source>
</evidence>
<dbReference type="Proteomes" id="UP000694407">
    <property type="component" value="Unplaced"/>
</dbReference>
<sequence>MGPAWVQRSLTGVLWLHVLWVLLCLVCCSHGPPKWRFTSSEVVIPKKVPQRRGEIKMPNQLAYSIRFRGQRHVIHMKLKKKLVPRHFHVVTNNDQGAKQEDYPYVPQDCYYYSYLEGVSGSVATLDTCYGGLCGMLQVDDFTYEIKPLEASSKFEYVVSLLVSEDRAEEAERCDIEWQKTYQAFEGVNLAESPRAGPAYLWYTHMKNLRLHYTVCNSLAQQARNISLTIENVVIKNSILDNIFKPTNLNVFIHVLCIWDGPGPNGFSHEFYQTFREQLMSVFLKMFHKIGRKHFPTHSMKPL</sequence>
<keyword evidence="5" id="KW-1185">Reference proteome</keyword>
<keyword evidence="2" id="KW-0732">Signal</keyword>
<dbReference type="GO" id="GO:0008584">
    <property type="term" value="P:male gonad development"/>
    <property type="evidence" value="ECO:0007669"/>
    <property type="project" value="TreeGrafter"/>
</dbReference>